<reference evidence="2 3" key="1">
    <citation type="journal article" date="2015" name="Genome Announc.">
        <title>Complete Genome Sequence of Pelosinus fermentans JBW45, a Member of a Remarkably Competitive Group of Negativicutes in the Firmicutes Phylum.</title>
        <authorList>
            <person name="De Leon K.B."/>
            <person name="Utturkar S.M."/>
            <person name="Camilleri L.B."/>
            <person name="Elias D.A."/>
            <person name="Arkin A.P."/>
            <person name="Fields M.W."/>
            <person name="Brown S.D."/>
            <person name="Wall J.D."/>
        </authorList>
    </citation>
    <scope>NUCLEOTIDE SEQUENCE [LARGE SCALE GENOMIC DNA]</scope>
    <source>
        <strain evidence="2 3">JBW45</strain>
    </source>
</reference>
<dbReference type="Proteomes" id="UP000005361">
    <property type="component" value="Chromosome"/>
</dbReference>
<evidence type="ECO:0000256" key="1">
    <source>
        <dbReference type="SAM" id="SignalP"/>
    </source>
</evidence>
<evidence type="ECO:0000313" key="2">
    <source>
        <dbReference type="EMBL" id="AJQ29421.1"/>
    </source>
</evidence>
<gene>
    <name evidence="2" type="ORF">JBW_04088</name>
</gene>
<proteinExistence type="predicted"/>
<dbReference type="RefSeq" id="WP_007956670.1">
    <property type="nucleotide sequence ID" value="NZ_CP010978.1"/>
</dbReference>
<keyword evidence="1" id="KW-0732">Signal</keyword>
<evidence type="ECO:0000313" key="3">
    <source>
        <dbReference type="Proteomes" id="UP000005361"/>
    </source>
</evidence>
<reference evidence="3" key="2">
    <citation type="submission" date="2015-02" db="EMBL/GenBank/DDBJ databases">
        <title>Complete Genome Sequence of Pelosinus fermentans JBW45.</title>
        <authorList>
            <person name="De Leon K.B."/>
            <person name="Utturkar S.M."/>
            <person name="Camilleri L.B."/>
            <person name="Arkin A.P."/>
            <person name="Fields M.W."/>
            <person name="Brown S.D."/>
            <person name="Wall J.D."/>
        </authorList>
    </citation>
    <scope>NUCLEOTIDE SEQUENCE [LARGE SCALE GENOMIC DNA]</scope>
    <source>
        <strain evidence="3">JBW45</strain>
    </source>
</reference>
<accession>I8TVG7</accession>
<dbReference type="EMBL" id="CP010978">
    <property type="protein sequence ID" value="AJQ29421.1"/>
    <property type="molecule type" value="Genomic_DNA"/>
</dbReference>
<dbReference type="HOGENOM" id="CLU_1265951_0_0_9"/>
<dbReference type="PROSITE" id="PS51257">
    <property type="entry name" value="PROKAR_LIPOPROTEIN"/>
    <property type="match status" value="1"/>
</dbReference>
<name>I8TVG7_9FIRM</name>
<organism evidence="2 3">
    <name type="scientific">Pelosinus fermentans JBW45</name>
    <dbReference type="NCBI Taxonomy" id="1192197"/>
    <lineage>
        <taxon>Bacteria</taxon>
        <taxon>Bacillati</taxon>
        <taxon>Bacillota</taxon>
        <taxon>Negativicutes</taxon>
        <taxon>Selenomonadales</taxon>
        <taxon>Sporomusaceae</taxon>
        <taxon>Pelosinus</taxon>
    </lineage>
</organism>
<feature type="chain" id="PRO_5039045264" description="DUF5105 domain-containing protein" evidence="1">
    <location>
        <begin position="22"/>
        <end position="218"/>
    </location>
</feature>
<sequence>MSIVRKMVWIAASVMILAVIAGCGDTQPKTTPEQAAMIFCNVVLKKDFSEAEKIGIKKEDQPQWEEERNKIFRNSAIKILQAWKIKDTKNIDSLMLIVEKSTNKMEVIKVDSMSTQPTIAVVKVSVRDVDLTKFMDEVIFPVLENEDPNKLGSKENIASLFVQTFEQNMDKITLVKDADVEPFEMILTLDEKSGYWQADKGSISFLLRMVGDHHSTKN</sequence>
<dbReference type="AlphaFoldDB" id="I8TVG7"/>
<protein>
    <recommendedName>
        <fullName evidence="4">DUF5105 domain-containing protein</fullName>
    </recommendedName>
</protein>
<dbReference type="KEGG" id="pft:JBW_04088"/>
<evidence type="ECO:0008006" key="4">
    <source>
        <dbReference type="Google" id="ProtNLM"/>
    </source>
</evidence>
<feature type="signal peptide" evidence="1">
    <location>
        <begin position="1"/>
        <end position="21"/>
    </location>
</feature>